<protein>
    <recommendedName>
        <fullName evidence="4">HMG box domain-containing protein</fullName>
    </recommendedName>
</protein>
<feature type="compositionally biased region" description="Basic residues" evidence="3">
    <location>
        <begin position="93"/>
        <end position="112"/>
    </location>
</feature>
<keyword evidence="1 2" id="KW-0238">DNA-binding</keyword>
<feature type="compositionally biased region" description="Basic and acidic residues" evidence="3">
    <location>
        <begin position="131"/>
        <end position="140"/>
    </location>
</feature>
<dbReference type="CDD" id="cd00084">
    <property type="entry name" value="HMG-box_SF"/>
    <property type="match status" value="1"/>
</dbReference>
<dbReference type="SUPFAM" id="SSF47095">
    <property type="entry name" value="HMG-box"/>
    <property type="match status" value="2"/>
</dbReference>
<dbReference type="GO" id="GO:0005634">
    <property type="term" value="C:nucleus"/>
    <property type="evidence" value="ECO:0007669"/>
    <property type="project" value="UniProtKB-UniRule"/>
</dbReference>
<dbReference type="InterPro" id="IPR036910">
    <property type="entry name" value="HMG_box_dom_sf"/>
</dbReference>
<keyword evidence="6" id="KW-1185">Reference proteome</keyword>
<accession>A0A5N6TMS9</accession>
<dbReference type="InterPro" id="IPR050342">
    <property type="entry name" value="HMGB"/>
</dbReference>
<feature type="compositionally biased region" description="Basic and acidic residues" evidence="3">
    <location>
        <begin position="114"/>
        <end position="124"/>
    </location>
</feature>
<dbReference type="Pfam" id="PF00505">
    <property type="entry name" value="HMG_box"/>
    <property type="match status" value="1"/>
</dbReference>
<evidence type="ECO:0000313" key="5">
    <source>
        <dbReference type="EMBL" id="KAE8147411.1"/>
    </source>
</evidence>
<sequence>MSLNLARRGLGALRGLQLSDAFSRPVRVAIAQTHVRRICLSTFNQSLRPISRARQYPGFLSQRLVKAYATSSDEKSAKKKTTKTGKTKSSTKSVKKTKPKAKPKPTPKRSGRKPATEKQKEAAKAAKTRQSLKDLKATALEPPKRLAERVWNLAVSSKLPEAQKVHKTQMEAFKGATDLAKLISEEEREQFAKQAEANRATNEAEYEKWIKSHTPLQIKEANQARARLTKITNKKYFALRDDRLVKRPTPAYMIFYIERVEQGDFKHMQVKDISARVSEEWKGLTDSERQKYIQLQNEEKERYHREYREVYGEEPASSPEPESKTL</sequence>
<name>A0A5N6TMS9_ASPAV</name>
<evidence type="ECO:0000256" key="3">
    <source>
        <dbReference type="SAM" id="MobiDB-lite"/>
    </source>
</evidence>
<dbReference type="PANTHER" id="PTHR48112">
    <property type="entry name" value="HIGH MOBILITY GROUP PROTEIN DSP1"/>
    <property type="match status" value="1"/>
</dbReference>
<organism evidence="5 6">
    <name type="scientific">Aspergillus avenaceus</name>
    <dbReference type="NCBI Taxonomy" id="36643"/>
    <lineage>
        <taxon>Eukaryota</taxon>
        <taxon>Fungi</taxon>
        <taxon>Dikarya</taxon>
        <taxon>Ascomycota</taxon>
        <taxon>Pezizomycotina</taxon>
        <taxon>Eurotiomycetes</taxon>
        <taxon>Eurotiomycetidae</taxon>
        <taxon>Eurotiales</taxon>
        <taxon>Aspergillaceae</taxon>
        <taxon>Aspergillus</taxon>
        <taxon>Aspergillus subgen. Circumdati</taxon>
    </lineage>
</organism>
<dbReference type="SMART" id="SM00398">
    <property type="entry name" value="HMG"/>
    <property type="match status" value="1"/>
</dbReference>
<feature type="region of interest" description="Disordered" evidence="3">
    <location>
        <begin position="70"/>
        <end position="140"/>
    </location>
</feature>
<feature type="domain" description="HMG box" evidence="4">
    <location>
        <begin position="245"/>
        <end position="311"/>
    </location>
</feature>
<gene>
    <name evidence="5" type="ORF">BDV25DRAFT_33775</name>
</gene>
<dbReference type="OrthoDB" id="1919336at2759"/>
<dbReference type="PROSITE" id="PS50118">
    <property type="entry name" value="HMG_BOX_2"/>
    <property type="match status" value="1"/>
</dbReference>
<evidence type="ECO:0000256" key="1">
    <source>
        <dbReference type="ARBA" id="ARBA00023125"/>
    </source>
</evidence>
<dbReference type="GO" id="GO:0003677">
    <property type="term" value="F:DNA binding"/>
    <property type="evidence" value="ECO:0007669"/>
    <property type="project" value="UniProtKB-UniRule"/>
</dbReference>
<evidence type="ECO:0000259" key="4">
    <source>
        <dbReference type="PROSITE" id="PS50118"/>
    </source>
</evidence>
<evidence type="ECO:0000313" key="6">
    <source>
        <dbReference type="Proteomes" id="UP000325780"/>
    </source>
</evidence>
<dbReference type="EMBL" id="ML742209">
    <property type="protein sequence ID" value="KAE8147411.1"/>
    <property type="molecule type" value="Genomic_DNA"/>
</dbReference>
<evidence type="ECO:0000256" key="2">
    <source>
        <dbReference type="PROSITE-ProRule" id="PRU00267"/>
    </source>
</evidence>
<feature type="compositionally biased region" description="Basic residues" evidence="3">
    <location>
        <begin position="77"/>
        <end position="86"/>
    </location>
</feature>
<feature type="region of interest" description="Disordered" evidence="3">
    <location>
        <begin position="307"/>
        <end position="326"/>
    </location>
</feature>
<dbReference type="AlphaFoldDB" id="A0A5N6TMS9"/>
<dbReference type="Gene3D" id="1.10.30.10">
    <property type="entry name" value="High mobility group box domain"/>
    <property type="match status" value="2"/>
</dbReference>
<feature type="DNA-binding region" description="HMG box" evidence="2">
    <location>
        <begin position="245"/>
        <end position="311"/>
    </location>
</feature>
<proteinExistence type="predicted"/>
<dbReference type="PANTHER" id="PTHR48112:SF22">
    <property type="entry name" value="MITOCHONDRIAL TRANSCRIPTION FACTOR A, ISOFORM B"/>
    <property type="match status" value="1"/>
</dbReference>
<reference evidence="5 6" key="1">
    <citation type="submission" date="2019-04" db="EMBL/GenBank/DDBJ databases">
        <title>Friends and foes A comparative genomics study of 23 Aspergillus species from section Flavi.</title>
        <authorList>
            <consortium name="DOE Joint Genome Institute"/>
            <person name="Kjaerbolling I."/>
            <person name="Vesth T."/>
            <person name="Frisvad J.C."/>
            <person name="Nybo J.L."/>
            <person name="Theobald S."/>
            <person name="Kildgaard S."/>
            <person name="Isbrandt T."/>
            <person name="Kuo A."/>
            <person name="Sato A."/>
            <person name="Lyhne E.K."/>
            <person name="Kogle M.E."/>
            <person name="Wiebenga A."/>
            <person name="Kun R.S."/>
            <person name="Lubbers R.J."/>
            <person name="Makela M.R."/>
            <person name="Barry K."/>
            <person name="Chovatia M."/>
            <person name="Clum A."/>
            <person name="Daum C."/>
            <person name="Haridas S."/>
            <person name="He G."/>
            <person name="LaButti K."/>
            <person name="Lipzen A."/>
            <person name="Mondo S."/>
            <person name="Riley R."/>
            <person name="Salamov A."/>
            <person name="Simmons B.A."/>
            <person name="Magnuson J.K."/>
            <person name="Henrissat B."/>
            <person name="Mortensen U.H."/>
            <person name="Larsen T.O."/>
            <person name="Devries R.P."/>
            <person name="Grigoriev I.V."/>
            <person name="Machida M."/>
            <person name="Baker S.E."/>
            <person name="Andersen M.R."/>
        </authorList>
    </citation>
    <scope>NUCLEOTIDE SEQUENCE [LARGE SCALE GENOMIC DNA]</scope>
    <source>
        <strain evidence="5 6">IBT 18842</strain>
    </source>
</reference>
<dbReference type="InterPro" id="IPR009071">
    <property type="entry name" value="HMG_box_dom"/>
</dbReference>
<keyword evidence="2" id="KW-0539">Nucleus</keyword>
<dbReference type="Proteomes" id="UP000325780">
    <property type="component" value="Unassembled WGS sequence"/>
</dbReference>